<dbReference type="GO" id="GO:0031012">
    <property type="term" value="C:extracellular matrix"/>
    <property type="evidence" value="ECO:0007669"/>
    <property type="project" value="TreeGrafter"/>
</dbReference>
<dbReference type="PANTHER" id="PTHR24023">
    <property type="entry name" value="COLLAGEN ALPHA"/>
    <property type="match status" value="1"/>
</dbReference>
<evidence type="ECO:0000313" key="2">
    <source>
        <dbReference type="EMBL" id="WNQ12623.1"/>
    </source>
</evidence>
<gene>
    <name evidence="2" type="ORF">MJA45_06220</name>
</gene>
<dbReference type="Proteomes" id="UP001305702">
    <property type="component" value="Chromosome"/>
</dbReference>
<sequence length="544" mass="57850">MLRPTGRSPQGFTERIKHAAGGWLHLLYGKAGDFLQSLHLVSGSRKLTVSAAARKRLQARLERELSWAAAAAEGTAATGPGDPLRACRTPGAPGAPGSPGAPGAPGAPGGFGMPGAGGFPGAAGAPGAPGSGGFPGFPGFPGWPGGGHGAAGAGSGGGPGPADPGEDDPGTGGPENPGSPAPGSSRPLTPEQAERLLRRIRRETAEGNRSNVTRTAAYWTFYRQHPELHWAFLAHMVSRNGGWNMTDLKGDFLPRLIGGAQRERIFEMLEAANALIFGDAYPQLLLYQESLKRGTNLSGYLRDLGVSLFMKAVWDDFWENRDPIVLTIGLIVNEQNYIQGRVVEDPHYRKHVLETPAFQAQAVLQLNQVLFPYRSSGPDGDSTGAAAAPQADGLVGLILEDFMDLDERISFGTKLYAILFGLAGAGEDVRRFAAGIPHTGSRSDYWPQVFAPHRKTPPVRFPKERLEGCGVVKGSERLYSPALADAWPDRPVTDPAVHDWCGGTSMLRYFRSIQAPFPVEITHEQCLALKKLELAALAGKLISP</sequence>
<keyword evidence="3" id="KW-1185">Reference proteome</keyword>
<feature type="compositionally biased region" description="Gly residues" evidence="1">
    <location>
        <begin position="127"/>
        <end position="136"/>
    </location>
</feature>
<reference evidence="2 3" key="1">
    <citation type="submission" date="2022-02" db="EMBL/GenBank/DDBJ databases">
        <title>Paenibacillus sp. MBLB1776 Whole Genome Shotgun Sequencing.</title>
        <authorList>
            <person name="Hwang C.Y."/>
            <person name="Cho E.-S."/>
            <person name="Seo M.-J."/>
        </authorList>
    </citation>
    <scope>NUCLEOTIDE SEQUENCE [LARGE SCALE GENOMIC DNA]</scope>
    <source>
        <strain evidence="2 3">MBLB1776</strain>
    </source>
</reference>
<name>A0AA96LG15_9BACL</name>
<evidence type="ECO:0000313" key="3">
    <source>
        <dbReference type="Proteomes" id="UP001305702"/>
    </source>
</evidence>
<dbReference type="EMBL" id="CP130318">
    <property type="protein sequence ID" value="WNQ12623.1"/>
    <property type="molecule type" value="Genomic_DNA"/>
</dbReference>
<protein>
    <submittedName>
        <fullName evidence="2">DUF2515 family protein</fullName>
    </submittedName>
</protein>
<dbReference type="InterPro" id="IPR019658">
    <property type="entry name" value="DUF2515"/>
</dbReference>
<feature type="compositionally biased region" description="Gly residues" evidence="1">
    <location>
        <begin position="106"/>
        <end position="121"/>
    </location>
</feature>
<dbReference type="RefSeq" id="WP_315606401.1">
    <property type="nucleotide sequence ID" value="NZ_CP130318.1"/>
</dbReference>
<organism evidence="2 3">
    <name type="scientific">Paenibacillus aurantius</name>
    <dbReference type="NCBI Taxonomy" id="2918900"/>
    <lineage>
        <taxon>Bacteria</taxon>
        <taxon>Bacillati</taxon>
        <taxon>Bacillota</taxon>
        <taxon>Bacilli</taxon>
        <taxon>Bacillales</taxon>
        <taxon>Paenibacillaceae</taxon>
        <taxon>Paenibacillus</taxon>
    </lineage>
</organism>
<dbReference type="InterPro" id="IPR050149">
    <property type="entry name" value="Collagen_superfamily"/>
</dbReference>
<dbReference type="Pfam" id="PF10720">
    <property type="entry name" value="DUF2515"/>
    <property type="match status" value="1"/>
</dbReference>
<dbReference type="AlphaFoldDB" id="A0AA96LG15"/>
<feature type="region of interest" description="Disordered" evidence="1">
    <location>
        <begin position="72"/>
        <end position="190"/>
    </location>
</feature>
<dbReference type="PANTHER" id="PTHR24023:SF1082">
    <property type="entry name" value="COLLAGEN TRIPLE HELIX REPEAT"/>
    <property type="match status" value="1"/>
</dbReference>
<feature type="compositionally biased region" description="Gly residues" evidence="1">
    <location>
        <begin position="142"/>
        <end position="160"/>
    </location>
</feature>
<evidence type="ECO:0000256" key="1">
    <source>
        <dbReference type="SAM" id="MobiDB-lite"/>
    </source>
</evidence>
<dbReference type="KEGG" id="paun:MJA45_06220"/>
<proteinExistence type="predicted"/>
<accession>A0AA96LG15</accession>
<dbReference type="GO" id="GO:0005615">
    <property type="term" value="C:extracellular space"/>
    <property type="evidence" value="ECO:0007669"/>
    <property type="project" value="TreeGrafter"/>
</dbReference>